<evidence type="ECO:0000256" key="6">
    <source>
        <dbReference type="ARBA" id="ARBA00022741"/>
    </source>
</evidence>
<dbReference type="GO" id="GO:0004143">
    <property type="term" value="F:ATP-dependent diacylglycerol kinase activity"/>
    <property type="evidence" value="ECO:0007669"/>
    <property type="project" value="TreeGrafter"/>
</dbReference>
<proteinExistence type="inferred from homology"/>
<evidence type="ECO:0000256" key="12">
    <source>
        <dbReference type="ARBA" id="ARBA00023264"/>
    </source>
</evidence>
<evidence type="ECO:0000256" key="9">
    <source>
        <dbReference type="ARBA" id="ARBA00022842"/>
    </source>
</evidence>
<evidence type="ECO:0000256" key="3">
    <source>
        <dbReference type="ARBA" id="ARBA00022516"/>
    </source>
</evidence>
<evidence type="ECO:0000256" key="11">
    <source>
        <dbReference type="ARBA" id="ARBA00023209"/>
    </source>
</evidence>
<dbReference type="Gene3D" id="2.60.200.40">
    <property type="match status" value="1"/>
</dbReference>
<name>F2JIJ2_CELLD</name>
<organism evidence="14 15">
    <name type="scientific">Cellulosilyticum lentocellum (strain ATCC 49066 / DSM 5427 / NCIMB 11756 / RHM5)</name>
    <name type="common">Clostridium lentocellum</name>
    <dbReference type="NCBI Taxonomy" id="642492"/>
    <lineage>
        <taxon>Bacteria</taxon>
        <taxon>Bacillati</taxon>
        <taxon>Bacillota</taxon>
        <taxon>Clostridia</taxon>
        <taxon>Lachnospirales</taxon>
        <taxon>Cellulosilyticaceae</taxon>
        <taxon>Cellulosilyticum</taxon>
    </lineage>
</organism>
<reference evidence="14 15" key="1">
    <citation type="journal article" date="2011" name="J. Bacteriol.">
        <title>Complete genome sequence of the cellulose-degrading bacterium Cellulosilyticum lentocellum.</title>
        <authorList>
            <consortium name="US DOE Joint Genome Institute"/>
            <person name="Miller D.A."/>
            <person name="Suen G."/>
            <person name="Bruce D."/>
            <person name="Copeland A."/>
            <person name="Cheng J.F."/>
            <person name="Detter C."/>
            <person name="Goodwin L.A."/>
            <person name="Han C.S."/>
            <person name="Hauser L.J."/>
            <person name="Land M.L."/>
            <person name="Lapidus A."/>
            <person name="Lucas S."/>
            <person name="Meincke L."/>
            <person name="Pitluck S."/>
            <person name="Tapia R."/>
            <person name="Teshima H."/>
            <person name="Woyke T."/>
            <person name="Fox B.G."/>
            <person name="Angert E.R."/>
            <person name="Currie C.R."/>
        </authorList>
    </citation>
    <scope>NUCLEOTIDE SEQUENCE [LARGE SCALE GENOMIC DNA]</scope>
    <source>
        <strain evidence="15">ATCC 49066 / DSM 5427 / NCIMB 11756 / RHM5</strain>
    </source>
</reference>
<dbReference type="GO" id="GO:0005886">
    <property type="term" value="C:plasma membrane"/>
    <property type="evidence" value="ECO:0007669"/>
    <property type="project" value="TreeGrafter"/>
</dbReference>
<dbReference type="InterPro" id="IPR016064">
    <property type="entry name" value="NAD/diacylglycerol_kinase_sf"/>
</dbReference>
<keyword evidence="10" id="KW-0443">Lipid metabolism</keyword>
<evidence type="ECO:0000256" key="8">
    <source>
        <dbReference type="ARBA" id="ARBA00022840"/>
    </source>
</evidence>
<dbReference type="GO" id="GO:0005524">
    <property type="term" value="F:ATP binding"/>
    <property type="evidence" value="ECO:0007669"/>
    <property type="project" value="UniProtKB-KW"/>
</dbReference>
<evidence type="ECO:0000256" key="7">
    <source>
        <dbReference type="ARBA" id="ARBA00022777"/>
    </source>
</evidence>
<dbReference type="PROSITE" id="PS50146">
    <property type="entry name" value="DAGK"/>
    <property type="match status" value="1"/>
</dbReference>
<dbReference type="GO" id="GO:0046872">
    <property type="term" value="F:metal ion binding"/>
    <property type="evidence" value="ECO:0007669"/>
    <property type="project" value="UniProtKB-KW"/>
</dbReference>
<keyword evidence="7" id="KW-0418">Kinase</keyword>
<dbReference type="KEGG" id="cle:Clole_3782"/>
<dbReference type="EMBL" id="CP002582">
    <property type="protein sequence ID" value="ADZ85462.1"/>
    <property type="molecule type" value="Genomic_DNA"/>
</dbReference>
<evidence type="ECO:0000256" key="1">
    <source>
        <dbReference type="ARBA" id="ARBA00001946"/>
    </source>
</evidence>
<dbReference type="Proteomes" id="UP000008467">
    <property type="component" value="Chromosome"/>
</dbReference>
<evidence type="ECO:0000313" key="14">
    <source>
        <dbReference type="EMBL" id="ADZ85462.1"/>
    </source>
</evidence>
<dbReference type="RefSeq" id="WP_013658736.1">
    <property type="nucleotide sequence ID" value="NC_015275.1"/>
</dbReference>
<keyword evidence="3" id="KW-0444">Lipid biosynthesis</keyword>
<dbReference type="eggNOG" id="COG1597">
    <property type="taxonomic scope" value="Bacteria"/>
</dbReference>
<dbReference type="Pfam" id="PF00781">
    <property type="entry name" value="DAGK_cat"/>
    <property type="match status" value="1"/>
</dbReference>
<dbReference type="GO" id="GO:0008654">
    <property type="term" value="P:phospholipid biosynthetic process"/>
    <property type="evidence" value="ECO:0007669"/>
    <property type="project" value="UniProtKB-KW"/>
</dbReference>
<keyword evidence="15" id="KW-1185">Reference proteome</keyword>
<dbReference type="InterPro" id="IPR005218">
    <property type="entry name" value="Diacylglycerol/lipid_kinase"/>
</dbReference>
<dbReference type="InterPro" id="IPR001206">
    <property type="entry name" value="Diacylglycerol_kinase_cat_dom"/>
</dbReference>
<dbReference type="PANTHER" id="PTHR12358">
    <property type="entry name" value="SPHINGOSINE KINASE"/>
    <property type="match status" value="1"/>
</dbReference>
<dbReference type="InterPro" id="IPR050187">
    <property type="entry name" value="Lipid_Phosphate_FormReg"/>
</dbReference>
<dbReference type="Pfam" id="PF19279">
    <property type="entry name" value="YegS_C"/>
    <property type="match status" value="1"/>
</dbReference>
<evidence type="ECO:0000256" key="2">
    <source>
        <dbReference type="ARBA" id="ARBA00005983"/>
    </source>
</evidence>
<gene>
    <name evidence="14" type="ordered locus">Clole_3782</name>
</gene>
<dbReference type="HOGENOM" id="CLU_045532_1_0_9"/>
<keyword evidence="12" id="KW-1208">Phospholipid metabolism</keyword>
<dbReference type="InterPro" id="IPR045540">
    <property type="entry name" value="YegS/DAGK_C"/>
</dbReference>
<feature type="domain" description="DAGKc" evidence="13">
    <location>
        <begin position="1"/>
        <end position="133"/>
    </location>
</feature>
<accession>F2JIJ2</accession>
<keyword evidence="9" id="KW-0460">Magnesium</keyword>
<protein>
    <recommendedName>
        <fullName evidence="13">DAGKc domain-containing protein</fullName>
    </recommendedName>
</protein>
<keyword evidence="5" id="KW-0479">Metal-binding</keyword>
<keyword evidence="4" id="KW-0808">Transferase</keyword>
<dbReference type="PANTHER" id="PTHR12358:SF106">
    <property type="entry name" value="LIPID KINASE YEGS"/>
    <property type="match status" value="1"/>
</dbReference>
<keyword evidence="6" id="KW-0547">Nucleotide-binding</keyword>
<evidence type="ECO:0000256" key="4">
    <source>
        <dbReference type="ARBA" id="ARBA00022679"/>
    </source>
</evidence>
<sequence>MKRKAVLLYNPKAGHRAIITHLDYIAKKMQQFGYELSLYRSMAPGDIKSYIKENITVDNTQLILISGGDGTVNDCITGMLEKGLDIPLLILPLGTSNDFANSAGIPMGIKECLALVEEGELSYIDVGKANEKYFINVCNMGLFSGVSHTVDLEMKKKFGRLAYYVKGFEEIQNYQAMDMTITTDKEILKGKYILVLVFNGKGAGGLLKLAQEAEITDGVFNMVCIKDIGFFDVPGLFLKVLQGEHLKDSKVDYITTDKVTIECHNQEQKHFVTDVDGEEGPSFPMKIEVLSNKLRIFLPKKEEEA</sequence>
<evidence type="ECO:0000313" key="15">
    <source>
        <dbReference type="Proteomes" id="UP000008467"/>
    </source>
</evidence>
<keyword evidence="8" id="KW-0067">ATP-binding</keyword>
<keyword evidence="11" id="KW-0594">Phospholipid biosynthesis</keyword>
<evidence type="ECO:0000256" key="10">
    <source>
        <dbReference type="ARBA" id="ARBA00023098"/>
    </source>
</evidence>
<comment type="similarity">
    <text evidence="2">Belongs to the diacylglycerol/lipid kinase family.</text>
</comment>
<dbReference type="NCBIfam" id="TIGR00147">
    <property type="entry name" value="YegS/Rv2252/BmrU family lipid kinase"/>
    <property type="match status" value="1"/>
</dbReference>
<dbReference type="SUPFAM" id="SSF111331">
    <property type="entry name" value="NAD kinase/diacylglycerol kinase-like"/>
    <property type="match status" value="1"/>
</dbReference>
<evidence type="ECO:0000259" key="13">
    <source>
        <dbReference type="PROSITE" id="PS50146"/>
    </source>
</evidence>
<dbReference type="Gene3D" id="3.40.50.10330">
    <property type="entry name" value="Probable inorganic polyphosphate/atp-NAD kinase, domain 1"/>
    <property type="match status" value="1"/>
</dbReference>
<comment type="cofactor">
    <cofactor evidence="1">
        <name>Mg(2+)</name>
        <dbReference type="ChEBI" id="CHEBI:18420"/>
    </cofactor>
</comment>
<dbReference type="InterPro" id="IPR017438">
    <property type="entry name" value="ATP-NAD_kinase_N"/>
</dbReference>
<dbReference type="SMART" id="SM00046">
    <property type="entry name" value="DAGKc"/>
    <property type="match status" value="1"/>
</dbReference>
<dbReference type="STRING" id="642492.Clole_3782"/>
<dbReference type="AlphaFoldDB" id="F2JIJ2"/>
<evidence type="ECO:0000256" key="5">
    <source>
        <dbReference type="ARBA" id="ARBA00022723"/>
    </source>
</evidence>